<dbReference type="eggNOG" id="ENOG5033XQ9">
    <property type="taxonomic scope" value="Bacteria"/>
</dbReference>
<dbReference type="AlphaFoldDB" id="Q5LNR6"/>
<accession>Q5LNR6</accession>
<reference evidence="1 2" key="2">
    <citation type="journal article" date="2014" name="Stand. Genomic Sci.">
        <title>An updated genome annotation for the model marine bacterium Ruegeria pomeroyi DSS-3.</title>
        <authorList>
            <person name="Rivers A.R."/>
            <person name="Smith C.B."/>
            <person name="Moran M.A."/>
        </authorList>
    </citation>
    <scope>GENOME REANNOTATION</scope>
    <source>
        <strain evidence="2">ATCC 700808 / DSM 15171 / DSS-3</strain>
    </source>
</reference>
<protein>
    <submittedName>
        <fullName evidence="1">Uncharacterized protein</fullName>
    </submittedName>
</protein>
<reference evidence="1 2" key="1">
    <citation type="journal article" date="2004" name="Nature">
        <title>Genome sequence of Silicibacter pomeroyi reveals adaptations to the marine environment.</title>
        <authorList>
            <person name="Moran M.A."/>
            <person name="Buchan A."/>
            <person name="Gonzalez J.M."/>
            <person name="Heidelberg J.F."/>
            <person name="Whitman W.B."/>
            <person name="Kiene R.P."/>
            <person name="Henriksen J.R."/>
            <person name="King G.M."/>
            <person name="Belas R."/>
            <person name="Fuqua C."/>
            <person name="Brinkac L."/>
            <person name="Lewis M."/>
            <person name="Johri S."/>
            <person name="Weaver B."/>
            <person name="Pai G."/>
            <person name="Eisen J.A."/>
            <person name="Rahe E."/>
            <person name="Sheldon W.M."/>
            <person name="Ye W."/>
            <person name="Miller T.R."/>
            <person name="Carlton J."/>
            <person name="Rasko D.A."/>
            <person name="Paulsen I.T."/>
            <person name="Ren Q."/>
            <person name="Daugherty S.C."/>
            <person name="Deboy R.T."/>
            <person name="Dodson R.J."/>
            <person name="Durkin A.S."/>
            <person name="Madupu R."/>
            <person name="Nelson W.C."/>
            <person name="Sullivan S.A."/>
            <person name="Rosovitz M.J."/>
            <person name="Haft D.H."/>
            <person name="Selengut J."/>
            <person name="Ward N."/>
        </authorList>
    </citation>
    <scope>NUCLEOTIDE SEQUENCE [LARGE SCALE GENOMIC DNA]</scope>
    <source>
        <strain evidence="2">ATCC 700808 / DSM 15171 / DSS-3</strain>
    </source>
</reference>
<keyword evidence="2" id="KW-1185">Reference proteome</keyword>
<dbReference type="Proteomes" id="UP000001023">
    <property type="component" value="Chromosome"/>
</dbReference>
<proteinExistence type="predicted"/>
<evidence type="ECO:0000313" key="1">
    <source>
        <dbReference type="EMBL" id="AAV96372.1"/>
    </source>
</evidence>
<dbReference type="PaxDb" id="246200-SPO3137"/>
<dbReference type="STRING" id="246200.SPO3137"/>
<sequence length="195" mass="20902">MQSHSRLRIPRGNQLSKTSSIMNKPLLSLSALALMTTLAACNEPATPVGHTTLSLSDTVQLSAAGKTPAPETITPVRITFPDSRSYSAVPPAFHPKTCQLSSSHFTAEVQVPSEVNLPSYGTKTPPMRVRCTSDQFEFDETVKPVNLTQQAYSTAAAAHILVGYGLIGAAVTASQASQRDKSQDVYGYPLKIELQ</sequence>
<name>Q5LNR6_RUEPO</name>
<evidence type="ECO:0000313" key="2">
    <source>
        <dbReference type="Proteomes" id="UP000001023"/>
    </source>
</evidence>
<organism evidence="1 2">
    <name type="scientific">Ruegeria pomeroyi (strain ATCC 700808 / DSM 15171 / DSS-3)</name>
    <name type="common">Silicibacter pomeroyi</name>
    <dbReference type="NCBI Taxonomy" id="246200"/>
    <lineage>
        <taxon>Bacteria</taxon>
        <taxon>Pseudomonadati</taxon>
        <taxon>Pseudomonadota</taxon>
        <taxon>Alphaproteobacteria</taxon>
        <taxon>Rhodobacterales</taxon>
        <taxon>Roseobacteraceae</taxon>
        <taxon>Ruegeria</taxon>
    </lineage>
</organism>
<dbReference type="EMBL" id="CP000031">
    <property type="protein sequence ID" value="AAV96372.1"/>
    <property type="molecule type" value="Genomic_DNA"/>
</dbReference>
<dbReference type="KEGG" id="sil:SPO3137"/>
<gene>
    <name evidence="1" type="ordered locus">SPO3137</name>
</gene>
<dbReference type="HOGENOM" id="CLU_1509497_0_0_5"/>